<dbReference type="Proteomes" id="UP000243706">
    <property type="component" value="Chromosome 1"/>
</dbReference>
<dbReference type="SUPFAM" id="SSF46785">
    <property type="entry name" value="Winged helix' DNA-binding domain"/>
    <property type="match status" value="1"/>
</dbReference>
<reference evidence="5" key="1">
    <citation type="journal article" date="2014" name="Int. J. Syst. Evol. Microbiol.">
        <title>Complete genome of a new Firmicutes species belonging to the dominant human colonic microbiota ('Ruminococcus bicirculans') reveals two chromosomes and a selective capacity to utilize plant glucans.</title>
        <authorList>
            <consortium name="NISC Comparative Sequencing Program"/>
            <person name="Wegmann U."/>
            <person name="Louis P."/>
            <person name="Goesmann A."/>
            <person name="Henrissat B."/>
            <person name="Duncan S.H."/>
            <person name="Flint H.J."/>
        </authorList>
    </citation>
    <scope>NUCLEOTIDE SEQUENCE</scope>
    <source>
        <strain evidence="5">CCM 4175</strain>
    </source>
</reference>
<evidence type="ECO:0000313" key="5">
    <source>
        <dbReference type="EMBL" id="GGA89205.1"/>
    </source>
</evidence>
<dbReference type="InterPro" id="IPR036390">
    <property type="entry name" value="WH_DNA-bd_sf"/>
</dbReference>
<dbReference type="InterPro" id="IPR036388">
    <property type="entry name" value="WH-like_DNA-bd_sf"/>
</dbReference>
<name>A0A240C5B9_9STAP</name>
<keyword evidence="2" id="KW-0238">DNA-binding</keyword>
<accession>A0A240C5B9</accession>
<dbReference type="GO" id="GO:0003677">
    <property type="term" value="F:DNA binding"/>
    <property type="evidence" value="ECO:0007669"/>
    <property type="project" value="UniProtKB-KW"/>
</dbReference>
<gene>
    <name evidence="6" type="primary">hxlR</name>
    <name evidence="5" type="ORF">GCM10007183_11800</name>
    <name evidence="6" type="ORF">SAMEA4412661_01014</name>
</gene>
<dbReference type="PANTHER" id="PTHR33204">
    <property type="entry name" value="TRANSCRIPTIONAL REGULATOR, MARR FAMILY"/>
    <property type="match status" value="1"/>
</dbReference>
<reference evidence="6 7" key="2">
    <citation type="submission" date="2017-06" db="EMBL/GenBank/DDBJ databases">
        <authorList>
            <consortium name="Pathogen Informatics"/>
        </authorList>
    </citation>
    <scope>NUCLEOTIDE SEQUENCE [LARGE SCALE GENOMIC DNA]</scope>
    <source>
        <strain evidence="6 7">NCTC13833</strain>
    </source>
</reference>
<evidence type="ECO:0000256" key="3">
    <source>
        <dbReference type="ARBA" id="ARBA00023163"/>
    </source>
</evidence>
<dbReference type="Proteomes" id="UP000652995">
    <property type="component" value="Unassembled WGS sequence"/>
</dbReference>
<dbReference type="EMBL" id="LT906464">
    <property type="protein sequence ID" value="SNW02298.1"/>
    <property type="molecule type" value="Genomic_DNA"/>
</dbReference>
<dbReference type="RefSeq" id="WP_095116625.1">
    <property type="nucleotide sequence ID" value="NZ_BMCB01000005.1"/>
</dbReference>
<reference evidence="5" key="4">
    <citation type="submission" date="2024-05" db="EMBL/GenBank/DDBJ databases">
        <authorList>
            <person name="Sun Q."/>
            <person name="Sedlacek I."/>
        </authorList>
    </citation>
    <scope>NUCLEOTIDE SEQUENCE</scope>
    <source>
        <strain evidence="5">CCM 4175</strain>
    </source>
</reference>
<dbReference type="CDD" id="cd00090">
    <property type="entry name" value="HTH_ARSR"/>
    <property type="match status" value="1"/>
</dbReference>
<organism evidence="6 7">
    <name type="scientific">Staphylococcus muscae</name>
    <dbReference type="NCBI Taxonomy" id="1294"/>
    <lineage>
        <taxon>Bacteria</taxon>
        <taxon>Bacillati</taxon>
        <taxon>Bacillota</taxon>
        <taxon>Bacilli</taxon>
        <taxon>Bacillales</taxon>
        <taxon>Staphylococcaceae</taxon>
        <taxon>Staphylococcus</taxon>
    </lineage>
</organism>
<dbReference type="AlphaFoldDB" id="A0A240C5B9"/>
<evidence type="ECO:0000313" key="7">
    <source>
        <dbReference type="Proteomes" id="UP000243706"/>
    </source>
</evidence>
<reference evidence="8" key="3">
    <citation type="journal article" date="2019" name="Int. J. Syst. Evol. Microbiol.">
        <title>The Global Catalogue of Microorganisms (GCM) 10K type strain sequencing project: providing services to taxonomists for standard genome sequencing and annotation.</title>
        <authorList>
            <consortium name="The Broad Institute Genomics Platform"/>
            <consortium name="The Broad Institute Genome Sequencing Center for Infectious Disease"/>
            <person name="Wu L."/>
            <person name="Ma J."/>
        </authorList>
    </citation>
    <scope>NUCLEOTIDE SEQUENCE [LARGE SCALE GENOMIC DNA]</scope>
    <source>
        <strain evidence="8">CCM 4175</strain>
    </source>
</reference>
<dbReference type="Pfam" id="PF01638">
    <property type="entry name" value="HxlR"/>
    <property type="match status" value="1"/>
</dbReference>
<keyword evidence="1" id="KW-0805">Transcription regulation</keyword>
<evidence type="ECO:0000256" key="1">
    <source>
        <dbReference type="ARBA" id="ARBA00023015"/>
    </source>
</evidence>
<dbReference type="InterPro" id="IPR011991">
    <property type="entry name" value="ArsR-like_HTH"/>
</dbReference>
<dbReference type="Gene3D" id="1.10.10.10">
    <property type="entry name" value="Winged helix-like DNA-binding domain superfamily/Winged helix DNA-binding domain"/>
    <property type="match status" value="1"/>
</dbReference>
<evidence type="ECO:0000259" key="4">
    <source>
        <dbReference type="PROSITE" id="PS51118"/>
    </source>
</evidence>
<keyword evidence="8" id="KW-1185">Reference proteome</keyword>
<protein>
    <submittedName>
        <fullName evidence="6">Transcriptional regulator</fullName>
    </submittedName>
</protein>
<evidence type="ECO:0000313" key="8">
    <source>
        <dbReference type="Proteomes" id="UP000652995"/>
    </source>
</evidence>
<dbReference type="OrthoDB" id="9791143at2"/>
<keyword evidence="3" id="KW-0804">Transcription</keyword>
<sequence>MTKICKDGFTECPLNKHRDIYNITYTQNILSGRYKNIIVWILKNENKRYTDIKSFLQGISQGSLTKQLRELEEDGIIHREVFPEVPPKVVYSLTEKGKALIKIIEMMDDFGQAFGTTSEEIPSAFEH</sequence>
<dbReference type="EMBL" id="BMCB01000005">
    <property type="protein sequence ID" value="GGA89205.1"/>
    <property type="molecule type" value="Genomic_DNA"/>
</dbReference>
<evidence type="ECO:0000313" key="6">
    <source>
        <dbReference type="EMBL" id="SNW02298.1"/>
    </source>
</evidence>
<dbReference type="PROSITE" id="PS51118">
    <property type="entry name" value="HTH_HXLR"/>
    <property type="match status" value="1"/>
</dbReference>
<dbReference type="KEGG" id="smus:C7J88_01810"/>
<evidence type="ECO:0000256" key="2">
    <source>
        <dbReference type="ARBA" id="ARBA00023125"/>
    </source>
</evidence>
<proteinExistence type="predicted"/>
<dbReference type="PANTHER" id="PTHR33204:SF29">
    <property type="entry name" value="TRANSCRIPTIONAL REGULATOR"/>
    <property type="match status" value="1"/>
</dbReference>
<feature type="domain" description="HTH hxlR-type" evidence="4">
    <location>
        <begin position="12"/>
        <end position="119"/>
    </location>
</feature>
<dbReference type="InterPro" id="IPR002577">
    <property type="entry name" value="HTH_HxlR"/>
</dbReference>